<reference evidence="1 4" key="2">
    <citation type="journal article" date="2014" name="BMC Genomics">
        <title>An improved genome release (version Mt4.0) for the model legume Medicago truncatula.</title>
        <authorList>
            <person name="Tang H."/>
            <person name="Krishnakumar V."/>
            <person name="Bidwell S."/>
            <person name="Rosen B."/>
            <person name="Chan A."/>
            <person name="Zhou S."/>
            <person name="Gentzbittel L."/>
            <person name="Childs K.L."/>
            <person name="Yandell M."/>
            <person name="Gundlach H."/>
            <person name="Mayer K.F."/>
            <person name="Schwartz D.C."/>
            <person name="Town C.D."/>
        </authorList>
    </citation>
    <scope>GENOME REANNOTATION</scope>
    <source>
        <strain evidence="1">A17</strain>
        <strain evidence="3 4">cv. Jemalong A17</strain>
    </source>
</reference>
<dbReference type="AlphaFoldDB" id="A0A072TRF8"/>
<reference evidence="2" key="5">
    <citation type="journal article" date="2018" name="Nat. Plants">
        <title>Whole-genome landscape of Medicago truncatula symbiotic genes.</title>
        <authorList>
            <person name="Pecrix Y."/>
            <person name="Gamas P."/>
            <person name="Carrere S."/>
        </authorList>
    </citation>
    <scope>NUCLEOTIDE SEQUENCE</scope>
    <source>
        <tissue evidence="2">Leaves</tissue>
    </source>
</reference>
<evidence type="ECO:0000313" key="2">
    <source>
        <dbReference type="EMBL" id="RHN41353.1"/>
    </source>
</evidence>
<evidence type="ECO:0000313" key="4">
    <source>
        <dbReference type="Proteomes" id="UP000002051"/>
    </source>
</evidence>
<reference evidence="1 4" key="1">
    <citation type="journal article" date="2011" name="Nature">
        <title>The Medicago genome provides insight into the evolution of rhizobial symbioses.</title>
        <authorList>
            <person name="Young N.D."/>
            <person name="Debelle F."/>
            <person name="Oldroyd G.E."/>
            <person name="Geurts R."/>
            <person name="Cannon S.B."/>
            <person name="Udvardi M.K."/>
            <person name="Benedito V.A."/>
            <person name="Mayer K.F."/>
            <person name="Gouzy J."/>
            <person name="Schoof H."/>
            <person name="Van de Peer Y."/>
            <person name="Proost S."/>
            <person name="Cook D.R."/>
            <person name="Meyers B.C."/>
            <person name="Spannagl M."/>
            <person name="Cheung F."/>
            <person name="De Mita S."/>
            <person name="Krishnakumar V."/>
            <person name="Gundlach H."/>
            <person name="Zhou S."/>
            <person name="Mudge J."/>
            <person name="Bharti A.K."/>
            <person name="Murray J.D."/>
            <person name="Naoumkina M.A."/>
            <person name="Rosen B."/>
            <person name="Silverstein K.A."/>
            <person name="Tang H."/>
            <person name="Rombauts S."/>
            <person name="Zhao P.X."/>
            <person name="Zhou P."/>
            <person name="Barbe V."/>
            <person name="Bardou P."/>
            <person name="Bechner M."/>
            <person name="Bellec A."/>
            <person name="Berger A."/>
            <person name="Berges H."/>
            <person name="Bidwell S."/>
            <person name="Bisseling T."/>
            <person name="Choisne N."/>
            <person name="Couloux A."/>
            <person name="Denny R."/>
            <person name="Deshpande S."/>
            <person name="Dai X."/>
            <person name="Doyle J.J."/>
            <person name="Dudez A.M."/>
            <person name="Farmer A.D."/>
            <person name="Fouteau S."/>
            <person name="Franken C."/>
            <person name="Gibelin C."/>
            <person name="Gish J."/>
            <person name="Goldstein S."/>
            <person name="Gonzalez A.J."/>
            <person name="Green P.J."/>
            <person name="Hallab A."/>
            <person name="Hartog M."/>
            <person name="Hua A."/>
            <person name="Humphray S.J."/>
            <person name="Jeong D.H."/>
            <person name="Jing Y."/>
            <person name="Jocker A."/>
            <person name="Kenton S.M."/>
            <person name="Kim D.J."/>
            <person name="Klee K."/>
            <person name="Lai H."/>
            <person name="Lang C."/>
            <person name="Lin S."/>
            <person name="Macmil S.L."/>
            <person name="Magdelenat G."/>
            <person name="Matthews L."/>
            <person name="McCorrison J."/>
            <person name="Monaghan E.L."/>
            <person name="Mun J.H."/>
            <person name="Najar F.Z."/>
            <person name="Nicholson C."/>
            <person name="Noirot C."/>
            <person name="O'Bleness M."/>
            <person name="Paule C.R."/>
            <person name="Poulain J."/>
            <person name="Prion F."/>
            <person name="Qin B."/>
            <person name="Qu C."/>
            <person name="Retzel E.F."/>
            <person name="Riddle C."/>
            <person name="Sallet E."/>
            <person name="Samain S."/>
            <person name="Samson N."/>
            <person name="Sanders I."/>
            <person name="Saurat O."/>
            <person name="Scarpelli C."/>
            <person name="Schiex T."/>
            <person name="Segurens B."/>
            <person name="Severin A.J."/>
            <person name="Sherrier D.J."/>
            <person name="Shi R."/>
            <person name="Sims S."/>
            <person name="Singer S.R."/>
            <person name="Sinharoy S."/>
            <person name="Sterck L."/>
            <person name="Viollet A."/>
            <person name="Wang B.B."/>
            <person name="Wang K."/>
            <person name="Wang M."/>
            <person name="Wang X."/>
            <person name="Warfsmann J."/>
            <person name="Weissenbach J."/>
            <person name="White D.D."/>
            <person name="White J.D."/>
            <person name="Wiley G.B."/>
            <person name="Wincker P."/>
            <person name="Xing Y."/>
            <person name="Yang L."/>
            <person name="Yao Z."/>
            <person name="Ying F."/>
            <person name="Zhai J."/>
            <person name="Zhou L."/>
            <person name="Zuber A."/>
            <person name="Denarie J."/>
            <person name="Dixon R.A."/>
            <person name="May G.D."/>
            <person name="Schwartz D.C."/>
            <person name="Rogers J."/>
            <person name="Quetier F."/>
            <person name="Town C.D."/>
            <person name="Roe B.A."/>
        </authorList>
    </citation>
    <scope>NUCLEOTIDE SEQUENCE [LARGE SCALE GENOMIC DNA]</scope>
    <source>
        <strain evidence="1">A17</strain>
        <strain evidence="3 4">cv. Jemalong A17</strain>
    </source>
</reference>
<dbReference type="EMBL" id="CM001224">
    <property type="protein sequence ID" value="KEH19977.1"/>
    <property type="molecule type" value="Genomic_DNA"/>
</dbReference>
<proteinExistence type="predicted"/>
<reference evidence="5" key="4">
    <citation type="journal article" date="2018" name="Nat. Plants">
        <title>Whole-genome landscape of Medicago truncatula symbiotic genes.</title>
        <authorList>
            <person name="Pecrix Y."/>
            <person name="Staton S.E."/>
            <person name="Sallet E."/>
            <person name="Lelandais-Briere C."/>
            <person name="Moreau S."/>
            <person name="Carrere S."/>
            <person name="Blein T."/>
            <person name="Jardinaud M.F."/>
            <person name="Latrasse D."/>
            <person name="Zouine M."/>
            <person name="Zahm M."/>
            <person name="Kreplak J."/>
            <person name="Mayjonade B."/>
            <person name="Satge C."/>
            <person name="Perez M."/>
            <person name="Cauet S."/>
            <person name="Marande W."/>
            <person name="Chantry-Darmon C."/>
            <person name="Lopez-Roques C."/>
            <person name="Bouchez O."/>
            <person name="Berard A."/>
            <person name="Debelle F."/>
            <person name="Munos S."/>
            <person name="Bendahmane A."/>
            <person name="Berges H."/>
            <person name="Niebel A."/>
            <person name="Buitink J."/>
            <person name="Frugier F."/>
            <person name="Benhamed M."/>
            <person name="Crespi M."/>
            <person name="Gouzy J."/>
            <person name="Gamas P."/>
        </authorList>
    </citation>
    <scope>NUCLEOTIDE SEQUENCE [LARGE SCALE GENOMIC DNA]</scope>
    <source>
        <strain evidence="5">cv. Jemalong A17</strain>
    </source>
</reference>
<dbReference type="Gramene" id="rna47667">
    <property type="protein sequence ID" value="RHN41353.1"/>
    <property type="gene ID" value="gene47667"/>
</dbReference>
<protein>
    <submittedName>
        <fullName evidence="1 3">Uncharacterized protein</fullName>
    </submittedName>
</protein>
<dbReference type="Proteomes" id="UP000002051">
    <property type="component" value="Chromosome 8"/>
</dbReference>
<organism evidence="1 4">
    <name type="scientific">Medicago truncatula</name>
    <name type="common">Barrel medic</name>
    <name type="synonym">Medicago tribuloides</name>
    <dbReference type="NCBI Taxonomy" id="3880"/>
    <lineage>
        <taxon>Eukaryota</taxon>
        <taxon>Viridiplantae</taxon>
        <taxon>Streptophyta</taxon>
        <taxon>Embryophyta</taxon>
        <taxon>Tracheophyta</taxon>
        <taxon>Spermatophyta</taxon>
        <taxon>Magnoliopsida</taxon>
        <taxon>eudicotyledons</taxon>
        <taxon>Gunneridae</taxon>
        <taxon>Pentapetalae</taxon>
        <taxon>rosids</taxon>
        <taxon>fabids</taxon>
        <taxon>Fabales</taxon>
        <taxon>Fabaceae</taxon>
        <taxon>Papilionoideae</taxon>
        <taxon>50 kb inversion clade</taxon>
        <taxon>NPAAA clade</taxon>
        <taxon>Hologalegina</taxon>
        <taxon>IRL clade</taxon>
        <taxon>Trifolieae</taxon>
        <taxon>Medicago</taxon>
    </lineage>
</organism>
<keyword evidence="4" id="KW-1185">Reference proteome</keyword>
<dbReference type="Proteomes" id="UP000265566">
    <property type="component" value="Chromosome 8"/>
</dbReference>
<dbReference type="HOGENOM" id="CLU_2350009_0_0_1"/>
<gene>
    <name evidence="1" type="ordered locus">MTR_8g064120</name>
    <name evidence="2" type="ORF">MtrunA17_Chr8g0365181</name>
</gene>
<dbReference type="EMBL" id="PSQE01000008">
    <property type="protein sequence ID" value="RHN41353.1"/>
    <property type="molecule type" value="Genomic_DNA"/>
</dbReference>
<reference evidence="3" key="3">
    <citation type="submission" date="2015-04" db="UniProtKB">
        <authorList>
            <consortium name="EnsemblPlants"/>
        </authorList>
    </citation>
    <scope>IDENTIFICATION</scope>
    <source>
        <strain evidence="3">cv. Jemalong A17</strain>
    </source>
</reference>
<evidence type="ECO:0000313" key="5">
    <source>
        <dbReference type="Proteomes" id="UP000265566"/>
    </source>
</evidence>
<dbReference type="EnsemblPlants" id="KEH19977">
    <property type="protein sequence ID" value="KEH19977"/>
    <property type="gene ID" value="MTR_8g064120"/>
</dbReference>
<evidence type="ECO:0000313" key="3">
    <source>
        <dbReference type="EnsemblPlants" id="KEH19977"/>
    </source>
</evidence>
<name>A0A072TRF8_MEDTR</name>
<accession>A0A072TRF8</accession>
<sequence length="98" mass="11475">MNKTLTLCYFSYRFGLPLPLRFRSGLARYVFRFSRFDSVITFFSFHDPVQALFLLAAQFRISLDLNVTLVPFLLVYGDEHCVHVLEILEKSYGKKCLI</sequence>
<evidence type="ECO:0000313" key="1">
    <source>
        <dbReference type="EMBL" id="KEH19977.1"/>
    </source>
</evidence>